<sequence>MCHKCSFCIAVRQQFGEQTQNRCSAYSAAVQNPGGWFSSHSSTVTLHICHPAVHLTIPNAPILSLGFNCQA</sequence>
<organism evidence="1 2">
    <name type="scientific">Pochonia chlamydosporia 170</name>
    <dbReference type="NCBI Taxonomy" id="1380566"/>
    <lineage>
        <taxon>Eukaryota</taxon>
        <taxon>Fungi</taxon>
        <taxon>Dikarya</taxon>
        <taxon>Ascomycota</taxon>
        <taxon>Pezizomycotina</taxon>
        <taxon>Sordariomycetes</taxon>
        <taxon>Hypocreomycetidae</taxon>
        <taxon>Hypocreales</taxon>
        <taxon>Clavicipitaceae</taxon>
        <taxon>Pochonia</taxon>
    </lineage>
</organism>
<dbReference type="AlphaFoldDB" id="A0A219APV8"/>
<reference evidence="1 2" key="1">
    <citation type="journal article" date="2016" name="PLoS Pathog.">
        <title>Biosynthesis of antibiotic leucinostatins in bio-control fungus Purpureocillium lilacinum and their inhibition on phytophthora revealed by genome mining.</title>
        <authorList>
            <person name="Wang G."/>
            <person name="Liu Z."/>
            <person name="Lin R."/>
            <person name="Li E."/>
            <person name="Mao Z."/>
            <person name="Ling J."/>
            <person name="Yang Y."/>
            <person name="Yin W.B."/>
            <person name="Xie B."/>
        </authorList>
    </citation>
    <scope>NUCLEOTIDE SEQUENCE [LARGE SCALE GENOMIC DNA]</scope>
    <source>
        <strain evidence="1">170</strain>
    </source>
</reference>
<keyword evidence="2" id="KW-1185">Reference proteome</keyword>
<dbReference type="EMBL" id="LSBJ02000005">
    <property type="protein sequence ID" value="OWT42846.1"/>
    <property type="molecule type" value="Genomic_DNA"/>
</dbReference>
<gene>
    <name evidence="1" type="ORF">VFPPC_17961</name>
</gene>
<evidence type="ECO:0000313" key="2">
    <source>
        <dbReference type="Proteomes" id="UP000078397"/>
    </source>
</evidence>
<dbReference type="RefSeq" id="XP_022285317.1">
    <property type="nucleotide sequence ID" value="XM_022429629.1"/>
</dbReference>
<evidence type="ECO:0000313" key="1">
    <source>
        <dbReference type="EMBL" id="OWT42846.1"/>
    </source>
</evidence>
<dbReference type="Proteomes" id="UP000078397">
    <property type="component" value="Unassembled WGS sequence"/>
</dbReference>
<accession>A0A219APV8</accession>
<proteinExistence type="predicted"/>
<protein>
    <submittedName>
        <fullName evidence="1">Uncharacterized protein</fullName>
    </submittedName>
</protein>
<comment type="caution">
    <text evidence="1">The sequence shown here is derived from an EMBL/GenBank/DDBJ whole genome shotgun (WGS) entry which is preliminary data.</text>
</comment>
<dbReference type="KEGG" id="pchm:VFPPC_17961"/>
<dbReference type="GeneID" id="33936849"/>
<name>A0A219APV8_METCM</name>